<gene>
    <name evidence="3" type="primary">tolC2</name>
    <name evidence="3" type="ORF">HMPREF9370_1130</name>
</gene>
<dbReference type="SUPFAM" id="SSF56954">
    <property type="entry name" value="Outer membrane efflux proteins (OEP)"/>
    <property type="match status" value="1"/>
</dbReference>
<sequence>MEHKLMKHTPFFQTGIRFAAVLVISACAAGPKTDSGLTIESSGSIISAEQAAARYQIDTQWWAAYQNAGLNKLIEQALANNADLKKAAINMNKALYQAKISGADRLPTLDGSLSASTRENLKTGESSRTFSSQAGLSYEIDLWRKLQAQTNAKVSEYQATRYALEAARLALINNVADAYFNIAYLNEAISLSEQTLKRYQEIKRIAAAQYREGKVSSADPRQSEQTLLATQNNLISLKRARDTQEQTLRNLLDLKPNEAIDIAAADYKLSHPINVDMNVPIATLANRPDLRAAEARLQAAVSQVEAQKRSWYPSVTLGATLSTASDKARTMFNVPFLGGNVSVNLPFLNWKTLKWQNKAVQAEFDGAAVDFETALTTALNEVNTYYLAYEKARQTSANVQQKYELDKKNSRYHQLRYQHGKNSLKDWLEALNTEYSSAQDVLNQRYEVLRYENLIFKAMAGRYSKQVADSPNGRRR</sequence>
<comment type="caution">
    <text evidence="3">The sequence shown here is derived from an EMBL/GenBank/DDBJ whole genome shotgun (WGS) entry which is preliminary data.</text>
</comment>
<dbReference type="STRING" id="1030841.HMPREF9370_1130"/>
<reference evidence="3 4" key="1">
    <citation type="submission" date="2011-06" db="EMBL/GenBank/DDBJ databases">
        <authorList>
            <person name="Muzny D."/>
            <person name="Qin X."/>
            <person name="Deng J."/>
            <person name="Jiang H."/>
            <person name="Liu Y."/>
            <person name="Qu J."/>
            <person name="Song X.-Z."/>
            <person name="Zhang L."/>
            <person name="Thornton R."/>
            <person name="Coyle M."/>
            <person name="Francisco L."/>
            <person name="Jackson L."/>
            <person name="Javaid M."/>
            <person name="Korchina V."/>
            <person name="Kovar C."/>
            <person name="Mata R."/>
            <person name="Mathew T."/>
            <person name="Ngo R."/>
            <person name="Nguyen L."/>
            <person name="Nguyen N."/>
            <person name="Okwuonu G."/>
            <person name="Ongeri F."/>
            <person name="Pham C."/>
            <person name="Simmons D."/>
            <person name="Wilczek-Boney K."/>
            <person name="Hale W."/>
            <person name="Jakkamsetti A."/>
            <person name="Pham P."/>
            <person name="Ruth R."/>
            <person name="San Lucas F."/>
            <person name="Warren J."/>
            <person name="Zhang J."/>
            <person name="Zhao Z."/>
            <person name="Zhou C."/>
            <person name="Zhu D."/>
            <person name="Lee S."/>
            <person name="Bess C."/>
            <person name="Blankenburg K."/>
            <person name="Forbes L."/>
            <person name="Fu Q."/>
            <person name="Gubbala S."/>
            <person name="Hirani K."/>
            <person name="Jayaseelan J.C."/>
            <person name="Lara F."/>
            <person name="Munidasa M."/>
            <person name="Palculict T."/>
            <person name="Patil S."/>
            <person name="Pu L.-L."/>
            <person name="Saada N."/>
            <person name="Tang L."/>
            <person name="Weissenberger G."/>
            <person name="Zhu Y."/>
            <person name="Hemphill L."/>
            <person name="Shang Y."/>
            <person name="Youmans B."/>
            <person name="Ayvaz T."/>
            <person name="Ross M."/>
            <person name="Santibanez J."/>
            <person name="Aqrawi P."/>
            <person name="Gross S."/>
            <person name="Joshi V."/>
            <person name="Fowler G."/>
            <person name="Nazareth L."/>
            <person name="Reid J."/>
            <person name="Worley K."/>
            <person name="Petrosino J."/>
            <person name="Highlander S."/>
            <person name="Gibbs R."/>
        </authorList>
    </citation>
    <scope>NUCLEOTIDE SEQUENCE [LARGE SCALE GENOMIC DNA]</scope>
    <source>
        <strain evidence="3 4">9715</strain>
    </source>
</reference>
<evidence type="ECO:0000313" key="4">
    <source>
        <dbReference type="Proteomes" id="UP000005336"/>
    </source>
</evidence>
<comment type="similarity">
    <text evidence="1">Belongs to the outer membrane factor (OMF) (TC 1.B.17) family.</text>
</comment>
<dbReference type="Pfam" id="PF02321">
    <property type="entry name" value="OEP"/>
    <property type="match status" value="2"/>
</dbReference>
<evidence type="ECO:0000256" key="1">
    <source>
        <dbReference type="ARBA" id="ARBA00007613"/>
    </source>
</evidence>
<dbReference type="InterPro" id="IPR010131">
    <property type="entry name" value="MdtP/NodT-like"/>
</dbReference>
<dbReference type="PANTHER" id="PTHR30203:SF32">
    <property type="entry name" value="CATION EFFLUX SYSTEM PROTEIN CUSC"/>
    <property type="match status" value="1"/>
</dbReference>
<dbReference type="Gene3D" id="1.20.1600.10">
    <property type="entry name" value="Outer membrane efflux proteins (OEP)"/>
    <property type="match status" value="1"/>
</dbReference>
<dbReference type="HOGENOM" id="CLU_012817_13_1_4"/>
<dbReference type="EMBL" id="AGAZ01000041">
    <property type="protein sequence ID" value="EGZ47285.1"/>
    <property type="molecule type" value="Genomic_DNA"/>
</dbReference>
<dbReference type="Proteomes" id="UP000005336">
    <property type="component" value="Unassembled WGS sequence"/>
</dbReference>
<dbReference type="AlphaFoldDB" id="G4CPX0"/>
<name>G4CPX0_9NEIS</name>
<accession>G4CPX0</accession>
<feature type="coiled-coil region" evidence="2">
    <location>
        <begin position="67"/>
        <end position="94"/>
    </location>
</feature>
<organism evidence="3 4">
    <name type="scientific">Neisseria wadsworthii 9715</name>
    <dbReference type="NCBI Taxonomy" id="1030841"/>
    <lineage>
        <taxon>Bacteria</taxon>
        <taxon>Pseudomonadati</taxon>
        <taxon>Pseudomonadota</taxon>
        <taxon>Betaproteobacteria</taxon>
        <taxon>Neisseriales</taxon>
        <taxon>Neisseriaceae</taxon>
        <taxon>Neisseria</taxon>
    </lineage>
</organism>
<keyword evidence="4" id="KW-1185">Reference proteome</keyword>
<keyword evidence="2" id="KW-0175">Coiled coil</keyword>
<dbReference type="GO" id="GO:0015562">
    <property type="term" value="F:efflux transmembrane transporter activity"/>
    <property type="evidence" value="ECO:0007669"/>
    <property type="project" value="InterPro"/>
</dbReference>
<protein>
    <submittedName>
        <fullName evidence="3">NodT family efflux transporter</fullName>
    </submittedName>
</protein>
<dbReference type="Gene3D" id="2.20.200.10">
    <property type="entry name" value="Outer membrane efflux proteins (OEP)"/>
    <property type="match status" value="1"/>
</dbReference>
<dbReference type="PATRIC" id="fig|1030841.3.peg.1108"/>
<evidence type="ECO:0000313" key="3">
    <source>
        <dbReference type="EMBL" id="EGZ47285.1"/>
    </source>
</evidence>
<dbReference type="PANTHER" id="PTHR30203">
    <property type="entry name" value="OUTER MEMBRANE CATION EFFLUX PROTEIN"/>
    <property type="match status" value="1"/>
</dbReference>
<evidence type="ECO:0000256" key="2">
    <source>
        <dbReference type="SAM" id="Coils"/>
    </source>
</evidence>
<proteinExistence type="inferred from homology"/>
<dbReference type="InterPro" id="IPR003423">
    <property type="entry name" value="OMP_efflux"/>
</dbReference>